<evidence type="ECO:0000256" key="7">
    <source>
        <dbReference type="ARBA" id="ARBA00022723"/>
    </source>
</evidence>
<dbReference type="OrthoDB" id="1698572at2759"/>
<evidence type="ECO:0000256" key="11">
    <source>
        <dbReference type="ARBA" id="ARBA00022917"/>
    </source>
</evidence>
<sequence>MPTIGVNKEDFFVALGQRFTTDEFQALCFDYGIELDEDTEDDPSRPPEEKPELKIEVPANRSDLLCFEGLARSLNIFRGKEPAPTYRVLDIPEDRMHHIVVGKETADVRPFVAGAILRGVKFTQASYDSFISLQDKLHQNLARQRTLVAIGTHDLDTLQGPFSYEARTPENIRFAPLNQKQEMDANELMAHLDNGKSCFQPPIRYPVIYDSKGVVCSLPPIINGDHSKITLDTTNIFIELTATDRTKLEIISNSIVTMFVEYCSEPFTVEPVLIKEADGTTRVTPNLTPMRMEMEDVAVAYGFNNLPRSLSNKSATVGKPLPINKLGDIVRLECAMAGWLEVMPLILCSHNENFAWLNRHDDGTTAVKLANPKTVEYQVVRTSLLPGLLKTVRDNKSVRLPLKIFETSDIVLKDDSLERRARNERRWAAAYCGKSSGFEVVHGLLDRILLMLRVKDYFIQEIPDSTFFPGRAAGVYLGKVGEESRRIGEIGVLHPEVLDKFEIRYPVSVLELNLEVFL</sequence>
<comment type="subcellular location">
    <subcellularLocation>
        <location evidence="2">Cytoplasm</location>
    </subcellularLocation>
</comment>
<dbReference type="FunFam" id="3.50.40.10:FF:000002">
    <property type="entry name" value="phenylalanine--tRNA ligase beta subunit"/>
    <property type="match status" value="1"/>
</dbReference>
<dbReference type="AlphaFoldDB" id="A0A4Z0YHQ1"/>
<evidence type="ECO:0000256" key="13">
    <source>
        <dbReference type="ARBA" id="ARBA00033189"/>
    </source>
</evidence>
<dbReference type="Gene3D" id="3.50.40.10">
    <property type="entry name" value="Phenylalanyl-trna Synthetase, Chain B, domain 3"/>
    <property type="match status" value="1"/>
</dbReference>
<evidence type="ECO:0000313" key="16">
    <source>
        <dbReference type="Proteomes" id="UP000297716"/>
    </source>
</evidence>
<feature type="domain" description="B3/B4 tRNA-binding" evidence="14">
    <location>
        <begin position="108"/>
        <end position="264"/>
    </location>
</feature>
<dbReference type="InterPro" id="IPR045060">
    <property type="entry name" value="Phe-tRNA-ligase_IIc_bsu"/>
</dbReference>
<dbReference type="SUPFAM" id="SSF55681">
    <property type="entry name" value="Class II aaRS and biotin synthetases"/>
    <property type="match status" value="1"/>
</dbReference>
<keyword evidence="7" id="KW-0479">Metal-binding</keyword>
<evidence type="ECO:0000256" key="5">
    <source>
        <dbReference type="ARBA" id="ARBA00022490"/>
    </source>
</evidence>
<dbReference type="Pfam" id="PF17759">
    <property type="entry name" value="tRNA_synthFbeta"/>
    <property type="match status" value="1"/>
</dbReference>
<protein>
    <recommendedName>
        <fullName evidence="4">phenylalanine--tRNA ligase</fullName>
        <ecNumber evidence="4">6.1.1.20</ecNumber>
    </recommendedName>
    <alternativeName>
        <fullName evidence="13">Phenylalanyl-tRNA synthetase beta subunit</fullName>
    </alternativeName>
</protein>
<dbReference type="GO" id="GO:0009328">
    <property type="term" value="C:phenylalanine-tRNA ligase complex"/>
    <property type="evidence" value="ECO:0007669"/>
    <property type="project" value="TreeGrafter"/>
</dbReference>
<dbReference type="GO" id="GO:0006432">
    <property type="term" value="P:phenylalanyl-tRNA aminoacylation"/>
    <property type="evidence" value="ECO:0007669"/>
    <property type="project" value="InterPro"/>
</dbReference>
<evidence type="ECO:0000256" key="12">
    <source>
        <dbReference type="ARBA" id="ARBA00023146"/>
    </source>
</evidence>
<dbReference type="InterPro" id="IPR020825">
    <property type="entry name" value="Phe-tRNA_synthase-like_B3/B4"/>
</dbReference>
<dbReference type="SUPFAM" id="SSF56037">
    <property type="entry name" value="PheT/TilS domain"/>
    <property type="match status" value="1"/>
</dbReference>
<dbReference type="GO" id="GO:0004826">
    <property type="term" value="F:phenylalanine-tRNA ligase activity"/>
    <property type="evidence" value="ECO:0007669"/>
    <property type="project" value="UniProtKB-EC"/>
</dbReference>
<evidence type="ECO:0000256" key="9">
    <source>
        <dbReference type="ARBA" id="ARBA00022840"/>
    </source>
</evidence>
<dbReference type="GO" id="GO:0046872">
    <property type="term" value="F:metal ion binding"/>
    <property type="evidence" value="ECO:0007669"/>
    <property type="project" value="UniProtKB-KW"/>
</dbReference>
<keyword evidence="11" id="KW-0648">Protein biosynthesis</keyword>
<comment type="cofactor">
    <cofactor evidence="1">
        <name>Mg(2+)</name>
        <dbReference type="ChEBI" id="CHEBI:18420"/>
    </cofactor>
</comment>
<evidence type="ECO:0000256" key="2">
    <source>
        <dbReference type="ARBA" id="ARBA00004496"/>
    </source>
</evidence>
<evidence type="ECO:0000256" key="8">
    <source>
        <dbReference type="ARBA" id="ARBA00022741"/>
    </source>
</evidence>
<evidence type="ECO:0000259" key="14">
    <source>
        <dbReference type="SMART" id="SM00873"/>
    </source>
</evidence>
<dbReference type="Pfam" id="PF18262">
    <property type="entry name" value="PhetRS_B1"/>
    <property type="match status" value="1"/>
</dbReference>
<name>A0A4Z0YHQ1_9PEZI</name>
<evidence type="ECO:0000313" key="15">
    <source>
        <dbReference type="EMBL" id="TGJ78273.1"/>
    </source>
</evidence>
<dbReference type="STRING" id="37992.A0A4Z0YHQ1"/>
<keyword evidence="9" id="KW-0067">ATP-binding</keyword>
<evidence type="ECO:0000256" key="3">
    <source>
        <dbReference type="ARBA" id="ARBA00007438"/>
    </source>
</evidence>
<dbReference type="CDD" id="cd00769">
    <property type="entry name" value="PheRS_beta_core"/>
    <property type="match status" value="1"/>
</dbReference>
<keyword evidence="8" id="KW-0547">Nucleotide-binding</keyword>
<dbReference type="Pfam" id="PF03483">
    <property type="entry name" value="B3_4"/>
    <property type="match status" value="1"/>
</dbReference>
<gene>
    <name evidence="15" type="ORF">E0Z10_g10493</name>
</gene>
<dbReference type="Proteomes" id="UP000297716">
    <property type="component" value="Unassembled WGS sequence"/>
</dbReference>
<keyword evidence="6" id="KW-0436">Ligase</keyword>
<dbReference type="FunFam" id="3.30.930.10:FF:000052">
    <property type="entry name" value="Phenylalanyl-tRNA synthetase, beta subunit"/>
    <property type="match status" value="1"/>
</dbReference>
<reference evidence="15 16" key="1">
    <citation type="submission" date="2019-03" db="EMBL/GenBank/DDBJ databases">
        <title>Draft genome sequence of Xylaria hypoxylon DSM 108379, a ubiquitous saprotrophic-parasitic fungi on hardwood.</title>
        <authorList>
            <person name="Buettner E."/>
            <person name="Leonhardt S."/>
            <person name="Gebauer A.M."/>
            <person name="Liers C."/>
            <person name="Hofrichter M."/>
            <person name="Kellner H."/>
        </authorList>
    </citation>
    <scope>NUCLEOTIDE SEQUENCE [LARGE SCALE GENOMIC DNA]</scope>
    <source>
        <strain evidence="15 16">DSM 108379</strain>
    </source>
</reference>
<dbReference type="InterPro" id="IPR005146">
    <property type="entry name" value="B3/B4_tRNA-bd"/>
</dbReference>
<dbReference type="InterPro" id="IPR040659">
    <property type="entry name" value="PhetRS_B1"/>
</dbReference>
<evidence type="ECO:0000256" key="4">
    <source>
        <dbReference type="ARBA" id="ARBA00012814"/>
    </source>
</evidence>
<evidence type="ECO:0000256" key="10">
    <source>
        <dbReference type="ARBA" id="ARBA00022842"/>
    </source>
</evidence>
<comment type="similarity">
    <text evidence="3">Belongs to the phenylalanyl-tRNA synthetase beta subunit family. Type 2 subfamily.</text>
</comment>
<dbReference type="PANTHER" id="PTHR10947:SF0">
    <property type="entry name" value="PHENYLALANINE--TRNA LIGASE BETA SUBUNIT"/>
    <property type="match status" value="1"/>
</dbReference>
<dbReference type="InterPro" id="IPR045864">
    <property type="entry name" value="aa-tRNA-synth_II/BPL/LPL"/>
</dbReference>
<keyword evidence="10" id="KW-0460">Magnesium</keyword>
<evidence type="ECO:0000256" key="6">
    <source>
        <dbReference type="ARBA" id="ARBA00022598"/>
    </source>
</evidence>
<dbReference type="GO" id="GO:0005524">
    <property type="term" value="F:ATP binding"/>
    <property type="evidence" value="ECO:0007669"/>
    <property type="project" value="UniProtKB-KW"/>
</dbReference>
<dbReference type="Gene3D" id="3.30.56.10">
    <property type="match status" value="1"/>
</dbReference>
<keyword evidence="5" id="KW-0963">Cytoplasm</keyword>
<dbReference type="EMBL" id="SKBN01000421">
    <property type="protein sequence ID" value="TGJ78273.1"/>
    <property type="molecule type" value="Genomic_DNA"/>
</dbReference>
<dbReference type="EC" id="6.1.1.20" evidence="4"/>
<dbReference type="InterPro" id="IPR009061">
    <property type="entry name" value="DNA-bd_dom_put_sf"/>
</dbReference>
<dbReference type="SMART" id="SM00873">
    <property type="entry name" value="B3_4"/>
    <property type="match status" value="1"/>
</dbReference>
<keyword evidence="12" id="KW-0030">Aminoacyl-tRNA synthetase</keyword>
<dbReference type="SUPFAM" id="SSF46955">
    <property type="entry name" value="Putative DNA-binding domain"/>
    <property type="match status" value="1"/>
</dbReference>
<dbReference type="PANTHER" id="PTHR10947">
    <property type="entry name" value="PHENYLALANYL-TRNA SYNTHETASE BETA CHAIN AND LEUCINE-RICH REPEAT-CONTAINING PROTEIN 47"/>
    <property type="match status" value="1"/>
</dbReference>
<comment type="caution">
    <text evidence="15">The sequence shown here is derived from an EMBL/GenBank/DDBJ whole genome shotgun (WGS) entry which is preliminary data.</text>
</comment>
<keyword evidence="16" id="KW-1185">Reference proteome</keyword>
<dbReference type="InterPro" id="IPR041616">
    <property type="entry name" value="PheRS_beta_core"/>
</dbReference>
<dbReference type="Gene3D" id="3.30.930.10">
    <property type="entry name" value="Bira Bifunctional Protein, Domain 2"/>
    <property type="match status" value="1"/>
</dbReference>
<dbReference type="GO" id="GO:0003723">
    <property type="term" value="F:RNA binding"/>
    <property type="evidence" value="ECO:0007669"/>
    <property type="project" value="InterPro"/>
</dbReference>
<organism evidence="15 16">
    <name type="scientific">Xylaria hypoxylon</name>
    <dbReference type="NCBI Taxonomy" id="37992"/>
    <lineage>
        <taxon>Eukaryota</taxon>
        <taxon>Fungi</taxon>
        <taxon>Dikarya</taxon>
        <taxon>Ascomycota</taxon>
        <taxon>Pezizomycotina</taxon>
        <taxon>Sordariomycetes</taxon>
        <taxon>Xylariomycetidae</taxon>
        <taxon>Xylariales</taxon>
        <taxon>Xylariaceae</taxon>
        <taxon>Xylaria</taxon>
    </lineage>
</organism>
<accession>A0A4Z0YHQ1</accession>
<proteinExistence type="inferred from homology"/>
<evidence type="ECO:0000256" key="1">
    <source>
        <dbReference type="ARBA" id="ARBA00001946"/>
    </source>
</evidence>